<evidence type="ECO:0000313" key="2">
    <source>
        <dbReference type="EMBL" id="KAJ0206692.1"/>
    </source>
</evidence>
<organism evidence="2 3">
    <name type="scientific">Lactuca sativa</name>
    <name type="common">Garden lettuce</name>
    <dbReference type="NCBI Taxonomy" id="4236"/>
    <lineage>
        <taxon>Eukaryota</taxon>
        <taxon>Viridiplantae</taxon>
        <taxon>Streptophyta</taxon>
        <taxon>Embryophyta</taxon>
        <taxon>Tracheophyta</taxon>
        <taxon>Spermatophyta</taxon>
        <taxon>Magnoliopsida</taxon>
        <taxon>eudicotyledons</taxon>
        <taxon>Gunneridae</taxon>
        <taxon>Pentapetalae</taxon>
        <taxon>asterids</taxon>
        <taxon>campanulids</taxon>
        <taxon>Asterales</taxon>
        <taxon>Asteraceae</taxon>
        <taxon>Cichorioideae</taxon>
        <taxon>Cichorieae</taxon>
        <taxon>Lactucinae</taxon>
        <taxon>Lactuca</taxon>
    </lineage>
</organism>
<name>A0A9R1VGD0_LACSA</name>
<dbReference type="Proteomes" id="UP000235145">
    <property type="component" value="Unassembled WGS sequence"/>
</dbReference>
<feature type="compositionally biased region" description="Basic and acidic residues" evidence="1">
    <location>
        <begin position="65"/>
        <end position="75"/>
    </location>
</feature>
<proteinExistence type="predicted"/>
<accession>A0A9R1VGD0</accession>
<sequence length="94" mass="10834">MKMMKVCVILHNMIIEEECMTICMYSPNDILNLPAVIQVGDLAYFTRLLEIQNSDAHHNLRHDLTEKFEGKNYNDDEKDEDADNENDAGDDEDA</sequence>
<dbReference type="EMBL" id="NBSK02000005">
    <property type="protein sequence ID" value="KAJ0206692.1"/>
    <property type="molecule type" value="Genomic_DNA"/>
</dbReference>
<evidence type="ECO:0000313" key="3">
    <source>
        <dbReference type="Proteomes" id="UP000235145"/>
    </source>
</evidence>
<comment type="caution">
    <text evidence="2">The sequence shown here is derived from an EMBL/GenBank/DDBJ whole genome shotgun (WGS) entry which is preliminary data.</text>
</comment>
<gene>
    <name evidence="2" type="ORF">LSAT_V11C500264540</name>
</gene>
<keyword evidence="3" id="KW-1185">Reference proteome</keyword>
<feature type="compositionally biased region" description="Acidic residues" evidence="1">
    <location>
        <begin position="76"/>
        <end position="94"/>
    </location>
</feature>
<evidence type="ECO:0000256" key="1">
    <source>
        <dbReference type="SAM" id="MobiDB-lite"/>
    </source>
</evidence>
<dbReference type="AlphaFoldDB" id="A0A9R1VGD0"/>
<protein>
    <submittedName>
        <fullName evidence="2">Uncharacterized protein</fullName>
    </submittedName>
</protein>
<reference evidence="2 3" key="1">
    <citation type="journal article" date="2017" name="Nat. Commun.">
        <title>Genome assembly with in vitro proximity ligation data and whole-genome triplication in lettuce.</title>
        <authorList>
            <person name="Reyes-Chin-Wo S."/>
            <person name="Wang Z."/>
            <person name="Yang X."/>
            <person name="Kozik A."/>
            <person name="Arikit S."/>
            <person name="Song C."/>
            <person name="Xia L."/>
            <person name="Froenicke L."/>
            <person name="Lavelle D.O."/>
            <person name="Truco M.J."/>
            <person name="Xia R."/>
            <person name="Zhu S."/>
            <person name="Xu C."/>
            <person name="Xu H."/>
            <person name="Xu X."/>
            <person name="Cox K."/>
            <person name="Korf I."/>
            <person name="Meyers B.C."/>
            <person name="Michelmore R.W."/>
        </authorList>
    </citation>
    <scope>NUCLEOTIDE SEQUENCE [LARGE SCALE GENOMIC DNA]</scope>
    <source>
        <strain evidence="3">cv. Salinas</strain>
        <tissue evidence="2">Seedlings</tissue>
    </source>
</reference>
<feature type="region of interest" description="Disordered" evidence="1">
    <location>
        <begin position="65"/>
        <end position="94"/>
    </location>
</feature>